<feature type="region of interest" description="Disordered" evidence="1">
    <location>
        <begin position="1054"/>
        <end position="1083"/>
    </location>
</feature>
<dbReference type="CDD" id="cd09272">
    <property type="entry name" value="RNase_HI_RT_Ty1"/>
    <property type="match status" value="1"/>
</dbReference>
<keyword evidence="3" id="KW-0808">Transferase</keyword>
<dbReference type="SUPFAM" id="SSF56672">
    <property type="entry name" value="DNA/RNA polymerases"/>
    <property type="match status" value="1"/>
</dbReference>
<dbReference type="EMBL" id="BKCJ010003340">
    <property type="protein sequence ID" value="GEU54492.1"/>
    <property type="molecule type" value="Genomic_DNA"/>
</dbReference>
<keyword evidence="3" id="KW-0548">Nucleotidyltransferase</keyword>
<comment type="caution">
    <text evidence="3">The sequence shown here is derived from an EMBL/GenBank/DDBJ whole genome shotgun (WGS) entry which is preliminary data.</text>
</comment>
<dbReference type="GO" id="GO:0015074">
    <property type="term" value="P:DNA integration"/>
    <property type="evidence" value="ECO:0007669"/>
    <property type="project" value="InterPro"/>
</dbReference>
<dbReference type="Gene3D" id="3.30.420.10">
    <property type="entry name" value="Ribonuclease H-like superfamily/Ribonuclease H"/>
    <property type="match status" value="1"/>
</dbReference>
<name>A0A6L2L1C0_TANCI</name>
<dbReference type="PANTHER" id="PTHR11439:SF509">
    <property type="entry name" value="RNA-DIRECTED DNA POLYMERASE"/>
    <property type="match status" value="1"/>
</dbReference>
<reference evidence="3" key="1">
    <citation type="journal article" date="2019" name="Sci. Rep.">
        <title>Draft genome of Tanacetum cinerariifolium, the natural source of mosquito coil.</title>
        <authorList>
            <person name="Yamashiro T."/>
            <person name="Shiraishi A."/>
            <person name="Satake H."/>
            <person name="Nakayama K."/>
        </authorList>
    </citation>
    <scope>NUCLEOTIDE SEQUENCE</scope>
</reference>
<dbReference type="InterPro" id="IPR043502">
    <property type="entry name" value="DNA/RNA_pol_sf"/>
</dbReference>
<proteinExistence type="predicted"/>
<dbReference type="PROSITE" id="PS50994">
    <property type="entry name" value="INTEGRASE"/>
    <property type="match status" value="1"/>
</dbReference>
<evidence type="ECO:0000259" key="2">
    <source>
        <dbReference type="PROSITE" id="PS50994"/>
    </source>
</evidence>
<feature type="compositionally biased region" description="Polar residues" evidence="1">
    <location>
        <begin position="481"/>
        <end position="490"/>
    </location>
</feature>
<dbReference type="InterPro" id="IPR001584">
    <property type="entry name" value="Integrase_cat-core"/>
</dbReference>
<organism evidence="3">
    <name type="scientific">Tanacetum cinerariifolium</name>
    <name type="common">Dalmatian daisy</name>
    <name type="synonym">Chrysanthemum cinerariifolium</name>
    <dbReference type="NCBI Taxonomy" id="118510"/>
    <lineage>
        <taxon>Eukaryota</taxon>
        <taxon>Viridiplantae</taxon>
        <taxon>Streptophyta</taxon>
        <taxon>Embryophyta</taxon>
        <taxon>Tracheophyta</taxon>
        <taxon>Spermatophyta</taxon>
        <taxon>Magnoliopsida</taxon>
        <taxon>eudicotyledons</taxon>
        <taxon>Gunneridae</taxon>
        <taxon>Pentapetalae</taxon>
        <taxon>asterids</taxon>
        <taxon>campanulids</taxon>
        <taxon>Asterales</taxon>
        <taxon>Asteraceae</taxon>
        <taxon>Asteroideae</taxon>
        <taxon>Anthemideae</taxon>
        <taxon>Anthemidinae</taxon>
        <taxon>Tanacetum</taxon>
    </lineage>
</organism>
<evidence type="ECO:0000313" key="3">
    <source>
        <dbReference type="EMBL" id="GEU54492.1"/>
    </source>
</evidence>
<evidence type="ECO:0000256" key="1">
    <source>
        <dbReference type="SAM" id="MobiDB-lite"/>
    </source>
</evidence>
<dbReference type="InterPro" id="IPR012337">
    <property type="entry name" value="RNaseH-like_sf"/>
</dbReference>
<feature type="region of interest" description="Disordered" evidence="1">
    <location>
        <begin position="481"/>
        <end position="521"/>
    </location>
</feature>
<protein>
    <submittedName>
        <fullName evidence="3">Ribonuclease H-like domain, reverse transcriptase, RNA-dependent DNA polymerase</fullName>
    </submittedName>
</protein>
<dbReference type="PANTHER" id="PTHR11439">
    <property type="entry name" value="GAG-POL-RELATED RETROTRANSPOSON"/>
    <property type="match status" value="1"/>
</dbReference>
<dbReference type="SUPFAM" id="SSF53098">
    <property type="entry name" value="Ribonuclease H-like"/>
    <property type="match status" value="1"/>
</dbReference>
<dbReference type="Pfam" id="PF07727">
    <property type="entry name" value="RVT_2"/>
    <property type="match status" value="1"/>
</dbReference>
<feature type="domain" description="Integrase catalytic" evidence="2">
    <location>
        <begin position="669"/>
        <end position="837"/>
    </location>
</feature>
<sequence>MNTDHNLWKIIHNGNSKKSLGRDSKGRIIILPPVSFEEHVASQVALTLKTRGGLEYLSFDDLYNKLRSLEIDVKGRSSYGSRSITVSPTHFAFIGAASTNTKMVYYDQPSHSSLITYTSAHSGSIMEDVLYLFVAENEPTQQLAYEDFKQLGHFARECNVKKVDEKARYSAFKISETEEGEQVYGLMAGFESDFADHAGNAAGSVYNAAAEFAMMGISKVQTCPFGCDSQLYELKKNYDHLEKLYNDSFIQVQAYKNTVKTLELQKDWYHKTQLALEEKVKILSANLENTTNTLKYSKTLYDQAKIEKKEWEVKFVESLARTKLGLGFKNYIGSDKVCDLSTPSVFDPEHENREVKSFYESDKSSASETYDFASCVSSPKTNDSFSTVDVKILPKLDVKDPSPTNGFPSCFFKENVKPPRNLCNKSGKAARIHCKNNFVRTKKCFVCGSKSYLIKDCDVYDTVDNFPSVISKAAYVPACSRNSSASTSGGRSIPAASRNRPASINAGRHIPAGRFNKPTPFPASRSVPTGWTNHVARPFQTNKLTLYEMGVQEQWWISSVYMVSYLMIHKAGSRNKEKLDDFVHVKGGTVTFGGGDGKITGKGTIRTSKLNFENVYYMEELQHFNLFSNKVLFTDGECLVLTKEFQLPDKSQVVLRIPRRHDLYTFNLSDIQPEQQINCLLAKASLEESTKWHRRMARVNFKTINKLAKHGLVEGTKDETFYILKDFIALIENQLNKKVKVIRCDNGTEFQNAKLIALCREKGFKRDYSNARTPQQNRVAERKNRTLIEAARSMLADSKLSTMFWTEAVSTACYVLNRVSITNPHNKKPYEMLSGKVPNIRHLKPFGCQVTILNTSDHLGKFDGKANDGFLVGYAANNTNMNAGTQDDDSESECGKHAIFVPSFPSNSFSGPKVNDVSTPMENNLDYAEELGRLQRQEHEAHSAVAKYGFEFSNETAEMLHQAEIETRRNLVLVAGDPAGSIVSTGGVPAGSVPTSHVPASSVPASHVTASSVPASHVPASNVPAGGVLSSSINSAGFSDPAAHEFVPAVFNPDHAADSTLPPGHSLGSSEHSTRFPSPSDLGNHQPTTGIFSFSSYNDDFCADVTNLASSVVVDPVATKRILKNKRDTRGIVVRNKARLVAQGHRQEEGIDYDEVFASVARIEAIRLFLAFASYMGFMVYQMDVKNAFLYKEIEEEVYGFEDPHNPKHVYRVVKALYGLHQAPRAWFIWMTSSLVPRIKPGVMSLSQDKYVKDMLKKFDMESVRTTTTPYEVPKPKSKDEPDDVVNVHLYRSMIGFLMYLTASRPDIMFAVSACSRHQVTPMTSHLNAVKKIFKYLKGKPNLGLWYPKDSPFQLEAYSDSDYVGSHGEKKSTTGGCQFLDRRLISWQCKKQTVVATSSTEAEYVAAANFSCWFFTTQQMVFSSPWFTAKKELTHHEELASPEKTATGQDVSNPFMAVMVCQKPLGYFSSPMIHVPRAGLVINPPGRPFIENGVTYHFESFNGRQIVRIRIDIILKRCNGPFKKEHANTFAWDPKNSSKFFKTESNLNVPNDEGNGNSLETIKLDCPEDLANVGVIKKRRVNDAAFMEKSTFKVFVNALFIFIEA</sequence>
<dbReference type="InterPro" id="IPR036397">
    <property type="entry name" value="RNaseH_sf"/>
</dbReference>
<accession>A0A6L2L1C0</accession>
<keyword evidence="3" id="KW-0695">RNA-directed DNA polymerase</keyword>
<dbReference type="GO" id="GO:0003676">
    <property type="term" value="F:nucleic acid binding"/>
    <property type="evidence" value="ECO:0007669"/>
    <property type="project" value="InterPro"/>
</dbReference>
<dbReference type="InterPro" id="IPR013103">
    <property type="entry name" value="RVT_2"/>
</dbReference>
<feature type="compositionally biased region" description="Polar residues" evidence="1">
    <location>
        <begin position="1067"/>
        <end position="1083"/>
    </location>
</feature>
<gene>
    <name evidence="3" type="ORF">Tci_026470</name>
</gene>
<dbReference type="GO" id="GO:0003964">
    <property type="term" value="F:RNA-directed DNA polymerase activity"/>
    <property type="evidence" value="ECO:0007669"/>
    <property type="project" value="UniProtKB-KW"/>
</dbReference>